<gene>
    <name evidence="3" type="ORF">BJF92_16670</name>
</gene>
<feature type="chain" id="PRO_5012412530" evidence="2">
    <location>
        <begin position="27"/>
        <end position="375"/>
    </location>
</feature>
<evidence type="ECO:0000313" key="4">
    <source>
        <dbReference type="Proteomes" id="UP000186143"/>
    </source>
</evidence>
<feature type="signal peptide" evidence="2">
    <location>
        <begin position="1"/>
        <end position="26"/>
    </location>
</feature>
<sequence>MTPLSRTLSPALLAFGLLSSAAPSHAAGLGPIGDFMTMDVCVGADGKPVPGIPGEGACKRHRDIKPGEAPSYTLQNFGSPRSKCPTAPIAKINVPVVKDGNTRIVSSTIRQPACGKPAPGGDGEDGSQNGASIQWHDQGYGFIMGSYSPVALSTFESDRCLTDSASSERFFRGWVIGPAEVPGIGTTGYGVFPSKLKTGKAATLMGGCAERYNRALTTWSVNEITYKSGRKLVSIVSDHYAQGAPDGQSQGNAMQVEQTYWTREFGLSRWEKWAREDWVHPRSKKPAPELAQALYAAGRCSAPLSQPLAFGKNMQVIPAENAAGAYAKVIRNPATGEQHTWYMTLCEDYTNAAETPDAGRYVGMLSNLADDTYWR</sequence>
<evidence type="ECO:0000256" key="1">
    <source>
        <dbReference type="SAM" id="MobiDB-lite"/>
    </source>
</evidence>
<dbReference type="RefSeq" id="WP_075635071.1">
    <property type="nucleotide sequence ID" value="NZ_MKIO01000030.1"/>
</dbReference>
<feature type="region of interest" description="Disordered" evidence="1">
    <location>
        <begin position="111"/>
        <end position="131"/>
    </location>
</feature>
<dbReference type="EMBL" id="MKIO01000030">
    <property type="protein sequence ID" value="OLP55033.1"/>
    <property type="molecule type" value="Genomic_DNA"/>
</dbReference>
<comment type="caution">
    <text evidence="3">The sequence shown here is derived from an EMBL/GenBank/DDBJ whole genome shotgun (WGS) entry which is preliminary data.</text>
</comment>
<reference evidence="3 4" key="1">
    <citation type="submission" date="2016-09" db="EMBL/GenBank/DDBJ databases">
        <title>Rhizobium sp. nov., a novel species isolated from the rice rhizosphere.</title>
        <authorList>
            <person name="Zhao J."/>
            <person name="Zhang X."/>
        </authorList>
    </citation>
    <scope>NUCLEOTIDE SEQUENCE [LARGE SCALE GENOMIC DNA]</scope>
    <source>
        <strain evidence="3 4">MH17</strain>
    </source>
</reference>
<evidence type="ECO:0000313" key="3">
    <source>
        <dbReference type="EMBL" id="OLP55033.1"/>
    </source>
</evidence>
<proteinExistence type="predicted"/>
<name>A0A1Q9AIN6_9HYPH</name>
<evidence type="ECO:0000256" key="2">
    <source>
        <dbReference type="SAM" id="SignalP"/>
    </source>
</evidence>
<dbReference type="AlphaFoldDB" id="A0A1Q9AIN6"/>
<organism evidence="3 4">
    <name type="scientific">Xaviernesmea rhizosphaerae</name>
    <dbReference type="NCBI Taxonomy" id="1672749"/>
    <lineage>
        <taxon>Bacteria</taxon>
        <taxon>Pseudomonadati</taxon>
        <taxon>Pseudomonadota</taxon>
        <taxon>Alphaproteobacteria</taxon>
        <taxon>Hyphomicrobiales</taxon>
        <taxon>Rhizobiaceae</taxon>
        <taxon>Rhizobium/Agrobacterium group</taxon>
        <taxon>Xaviernesmea</taxon>
    </lineage>
</organism>
<dbReference type="OrthoDB" id="7320733at2"/>
<keyword evidence="2" id="KW-0732">Signal</keyword>
<dbReference type="Proteomes" id="UP000186143">
    <property type="component" value="Unassembled WGS sequence"/>
</dbReference>
<protein>
    <submittedName>
        <fullName evidence="3">Uncharacterized protein</fullName>
    </submittedName>
</protein>
<accession>A0A1Q9AIN6</accession>